<comment type="similarity">
    <text evidence="1">Belongs to the sel-1 family.</text>
</comment>
<dbReference type="Proteomes" id="UP000041254">
    <property type="component" value="Unassembled WGS sequence"/>
</dbReference>
<feature type="signal peptide" evidence="3">
    <location>
        <begin position="1"/>
        <end position="27"/>
    </location>
</feature>
<dbReference type="InterPro" id="IPR050767">
    <property type="entry name" value="Sel1_AlgK"/>
</dbReference>
<dbReference type="InterPro" id="IPR006597">
    <property type="entry name" value="Sel1-like"/>
</dbReference>
<dbReference type="AlphaFoldDB" id="A0A0G4EJH6"/>
<dbReference type="GO" id="GO:0005789">
    <property type="term" value="C:endoplasmic reticulum membrane"/>
    <property type="evidence" value="ECO:0007669"/>
    <property type="project" value="TreeGrafter"/>
</dbReference>
<dbReference type="InParanoid" id="A0A0G4EJH6"/>
<evidence type="ECO:0000256" key="2">
    <source>
        <dbReference type="SAM" id="MobiDB-lite"/>
    </source>
</evidence>
<evidence type="ECO:0000313" key="5">
    <source>
        <dbReference type="Proteomes" id="UP000041254"/>
    </source>
</evidence>
<dbReference type="SMART" id="SM00671">
    <property type="entry name" value="SEL1"/>
    <property type="match status" value="8"/>
</dbReference>
<dbReference type="OMA" id="YFIDGYK"/>
<evidence type="ECO:0000313" key="4">
    <source>
        <dbReference type="EMBL" id="CEL96647.1"/>
    </source>
</evidence>
<dbReference type="GO" id="GO:0036503">
    <property type="term" value="P:ERAD pathway"/>
    <property type="evidence" value="ECO:0007669"/>
    <property type="project" value="TreeGrafter"/>
</dbReference>
<protein>
    <submittedName>
        <fullName evidence="4">Uncharacterized protein</fullName>
    </submittedName>
</protein>
<feature type="region of interest" description="Disordered" evidence="2">
    <location>
        <begin position="31"/>
        <end position="53"/>
    </location>
</feature>
<dbReference type="PANTHER" id="PTHR11102:SF147">
    <property type="entry name" value="SEL1L ADAPTOR SUBUNIT OF ERAD E3 UBIQUITIN LIGASE"/>
    <property type="match status" value="1"/>
</dbReference>
<keyword evidence="3" id="KW-0732">Signal</keyword>
<proteinExistence type="inferred from homology"/>
<evidence type="ECO:0000256" key="3">
    <source>
        <dbReference type="SAM" id="SignalP"/>
    </source>
</evidence>
<organism evidence="4 5">
    <name type="scientific">Vitrella brassicaformis (strain CCMP3155)</name>
    <dbReference type="NCBI Taxonomy" id="1169540"/>
    <lineage>
        <taxon>Eukaryota</taxon>
        <taxon>Sar</taxon>
        <taxon>Alveolata</taxon>
        <taxon>Colpodellida</taxon>
        <taxon>Vitrellaceae</taxon>
        <taxon>Vitrella</taxon>
    </lineage>
</organism>
<evidence type="ECO:0000256" key="1">
    <source>
        <dbReference type="ARBA" id="ARBA00038101"/>
    </source>
</evidence>
<feature type="chain" id="PRO_5005187731" evidence="3">
    <location>
        <begin position="28"/>
        <end position="665"/>
    </location>
</feature>
<dbReference type="Pfam" id="PF08238">
    <property type="entry name" value="Sel1"/>
    <property type="match status" value="8"/>
</dbReference>
<accession>A0A0G4EJH6</accession>
<dbReference type="VEuPathDB" id="CryptoDB:Vbra_7627"/>
<dbReference type="SUPFAM" id="SSF81901">
    <property type="entry name" value="HCP-like"/>
    <property type="match status" value="2"/>
</dbReference>
<dbReference type="PhylomeDB" id="A0A0G4EJH6"/>
<reference evidence="4 5" key="1">
    <citation type="submission" date="2014-11" db="EMBL/GenBank/DDBJ databases">
        <authorList>
            <person name="Zhu J."/>
            <person name="Qi W."/>
            <person name="Song R."/>
        </authorList>
    </citation>
    <scope>NUCLEOTIDE SEQUENCE [LARGE SCALE GENOMIC DNA]</scope>
</reference>
<sequence>MRRLDVLLISLLLSVCLAPLWRCQASAAPAEGGEADNDLEPSQSDEVETDLPSFSEEEDEVDEIFAEADAAKLQKLTRAIEFKYGENGRKKDIRRAARLLKDLVTGEDMVAMQALYELGDIYMLGAKGLRGVRRNLRQSLSYFNQSAYMGWGPALHIMSFAYASGFQSLLEPDEIRAVRLEHLATATGHFDAVMGMGFRWYYGHGVPKKCETALRYYKHAAQIALQEDALGNPPLGDADRLTDQTLQLYNKQQQLAAQQYEVLQYWEHQAKGGDPMAQYELAKLHEDESAAANMDRRRRVPPKSLELYQQAAEQNYPQALTDLGYMYIQGAAGETNITKAVEKAVECFEKAAELGDPTAQAALGTIHLTLLKPRNVALAKEYFVKAALQDNAEAFFYLGELEAGIHDREEQRLFSANRSHERMQRALRYYERSADYGSVSAMWREGQLYEQGFGTPPNCNRAVLAYKMVAETGNGVNDVRRGLQYYVEGDYEGALLTYALAAEQGYEVAQTNAAELYRTHKGCKGKHCASKAVRLHHRAVSQGNVASLHEGAMLRLSGRGDVDKDLQMGARQLKTAAQHGSLSSVLSLAELHANGKAAPYIDKDLGRAEENYRYVLESWAAEEEGPADLGDSGGKAWTRVRRKTGPALKLAQIRFNRWIRHHTPI</sequence>
<gene>
    <name evidence="4" type="ORF">Vbra_7627</name>
</gene>
<dbReference type="PANTHER" id="PTHR11102">
    <property type="entry name" value="SEL-1-LIKE PROTEIN"/>
    <property type="match status" value="1"/>
</dbReference>
<dbReference type="STRING" id="1169540.A0A0G4EJH6"/>
<dbReference type="Gene3D" id="1.25.40.10">
    <property type="entry name" value="Tetratricopeptide repeat domain"/>
    <property type="match status" value="2"/>
</dbReference>
<dbReference type="InterPro" id="IPR011990">
    <property type="entry name" value="TPR-like_helical_dom_sf"/>
</dbReference>
<dbReference type="OrthoDB" id="27934at2759"/>
<name>A0A0G4EJH6_VITBC</name>
<feature type="compositionally biased region" description="Acidic residues" evidence="2">
    <location>
        <begin position="33"/>
        <end position="53"/>
    </location>
</feature>
<keyword evidence="5" id="KW-1185">Reference proteome</keyword>
<dbReference type="EMBL" id="CDMY01000243">
    <property type="protein sequence ID" value="CEL96647.1"/>
    <property type="molecule type" value="Genomic_DNA"/>
</dbReference>